<keyword evidence="3" id="KW-1185">Reference proteome</keyword>
<dbReference type="Gene3D" id="3.40.50.410">
    <property type="entry name" value="von Willebrand factor, type A domain"/>
    <property type="match status" value="1"/>
</dbReference>
<dbReference type="RefSeq" id="WP_330198333.1">
    <property type="nucleotide sequence ID" value="NZ_JAZDRP010000002.1"/>
</dbReference>
<proteinExistence type="predicted"/>
<protein>
    <submittedName>
        <fullName evidence="2">DUF58 domain-containing protein</fullName>
    </submittedName>
</protein>
<organism evidence="2 3">
    <name type="scientific">Hyphobacterium lacteum</name>
    <dbReference type="NCBI Taxonomy" id="3116575"/>
    <lineage>
        <taxon>Bacteria</taxon>
        <taxon>Pseudomonadati</taxon>
        <taxon>Pseudomonadota</taxon>
        <taxon>Alphaproteobacteria</taxon>
        <taxon>Maricaulales</taxon>
        <taxon>Maricaulaceae</taxon>
        <taxon>Hyphobacterium</taxon>
    </lineage>
</organism>
<dbReference type="InterPro" id="IPR036465">
    <property type="entry name" value="vWFA_dom_sf"/>
</dbReference>
<evidence type="ECO:0000259" key="1">
    <source>
        <dbReference type="Pfam" id="PF01882"/>
    </source>
</evidence>
<feature type="domain" description="DUF58" evidence="1">
    <location>
        <begin position="190"/>
        <end position="368"/>
    </location>
</feature>
<dbReference type="PANTHER" id="PTHR33608">
    <property type="entry name" value="BLL2464 PROTEIN"/>
    <property type="match status" value="1"/>
</dbReference>
<dbReference type="Pfam" id="PF01882">
    <property type="entry name" value="DUF58"/>
    <property type="match status" value="1"/>
</dbReference>
<dbReference type="EMBL" id="JAZDRP010000002">
    <property type="protein sequence ID" value="MEE2525675.1"/>
    <property type="molecule type" value="Genomic_DNA"/>
</dbReference>
<sequence>MRPTVRLLWLALTALVITGLMLPASNGGSAMLALPWTGIALMALADLILSFQARPRLLLEGPRQLFCSESRAYTLWFKRPVPAGLVLRFDWPDGLSGPAELSVDSGSEAVEVEVTGAARGDWAFSDIWMSWPSRFGLFDFVPRAKISETLAVMPDIRPVLNGEIDLAVRTSLMGQKSTFAEGEGSEFHQLREYVPGESLRRIDWKRSARQRRMLSKETRAERNHSVIIALDTGYLMREQISGLPKIDHCTNAGLATAWAAAAGGDQVGLFTYDSRPRIWLPPEPGRRAFPKLRRTLASLAYESRESNHTLALATLKAQLKRRSLVIVFSDFVDTTTAELMVEQAGHMAREHLVIFVALRDPDTDALVRNPVTSIEQAATSVAAADLVRERRIVFERLSRLGVLCLDVEPGRLTPKLVSTYLDLKAREAA</sequence>
<dbReference type="Proteomes" id="UP001354971">
    <property type="component" value="Unassembled WGS sequence"/>
</dbReference>
<gene>
    <name evidence="2" type="ORF">V0U79_04795</name>
</gene>
<comment type="caution">
    <text evidence="2">The sequence shown here is derived from an EMBL/GenBank/DDBJ whole genome shotgun (WGS) entry which is preliminary data.</text>
</comment>
<accession>A0ABU7LP47</accession>
<evidence type="ECO:0000313" key="3">
    <source>
        <dbReference type="Proteomes" id="UP001354971"/>
    </source>
</evidence>
<reference evidence="2 3" key="1">
    <citation type="submission" date="2024-01" db="EMBL/GenBank/DDBJ databases">
        <title>Hyphobacterium bacterium isolated from marine sediment.</title>
        <authorList>
            <person name="Zhao S."/>
        </authorList>
    </citation>
    <scope>NUCLEOTIDE SEQUENCE [LARGE SCALE GENOMIC DNA]</scope>
    <source>
        <strain evidence="3">HN65</strain>
    </source>
</reference>
<dbReference type="SUPFAM" id="SSF53300">
    <property type="entry name" value="vWA-like"/>
    <property type="match status" value="1"/>
</dbReference>
<evidence type="ECO:0000313" key="2">
    <source>
        <dbReference type="EMBL" id="MEE2525675.1"/>
    </source>
</evidence>
<dbReference type="PANTHER" id="PTHR33608:SF3">
    <property type="entry name" value="SLR2013 PROTEIN"/>
    <property type="match status" value="1"/>
</dbReference>
<name>A0ABU7LP47_9PROT</name>
<dbReference type="InterPro" id="IPR002881">
    <property type="entry name" value="DUF58"/>
</dbReference>